<reference evidence="3" key="1">
    <citation type="journal article" date="2019" name="Int. J. Syst. Evol. Microbiol.">
        <title>The Global Catalogue of Microorganisms (GCM) 10K type strain sequencing project: providing services to taxonomists for standard genome sequencing and annotation.</title>
        <authorList>
            <consortium name="The Broad Institute Genomics Platform"/>
            <consortium name="The Broad Institute Genome Sequencing Center for Infectious Disease"/>
            <person name="Wu L."/>
            <person name="Ma J."/>
        </authorList>
    </citation>
    <scope>NUCLEOTIDE SEQUENCE [LARGE SCALE GENOMIC DNA]</scope>
    <source>
        <strain evidence="3">R28</strain>
    </source>
</reference>
<keyword evidence="3" id="KW-1185">Reference proteome</keyword>
<dbReference type="Proteomes" id="UP001597383">
    <property type="component" value="Unassembled WGS sequence"/>
</dbReference>
<name>A0ABW4W072_9BACI</name>
<gene>
    <name evidence="2" type="ORF">ACFSJF_07905</name>
</gene>
<dbReference type="EMBL" id="JBHUHQ010000014">
    <property type="protein sequence ID" value="MFD2044185.1"/>
    <property type="molecule type" value="Genomic_DNA"/>
</dbReference>
<keyword evidence="1" id="KW-1133">Transmembrane helix</keyword>
<evidence type="ECO:0000313" key="3">
    <source>
        <dbReference type="Proteomes" id="UP001597383"/>
    </source>
</evidence>
<comment type="caution">
    <text evidence="2">The sequence shown here is derived from an EMBL/GenBank/DDBJ whole genome shotgun (WGS) entry which is preliminary data.</text>
</comment>
<evidence type="ECO:0000313" key="2">
    <source>
        <dbReference type="EMBL" id="MFD2044185.1"/>
    </source>
</evidence>
<dbReference type="RefSeq" id="WP_377556493.1">
    <property type="nucleotide sequence ID" value="NZ_JBHUHQ010000014.1"/>
</dbReference>
<keyword evidence="1" id="KW-0472">Membrane</keyword>
<accession>A0ABW4W072</accession>
<protein>
    <recommendedName>
        <fullName evidence="4">Glycine zipper family protein</fullName>
    </recommendedName>
</protein>
<organism evidence="2 3">
    <name type="scientific">Ornithinibacillus salinisoli</name>
    <dbReference type="NCBI Taxonomy" id="1848459"/>
    <lineage>
        <taxon>Bacteria</taxon>
        <taxon>Bacillati</taxon>
        <taxon>Bacillota</taxon>
        <taxon>Bacilli</taxon>
        <taxon>Bacillales</taxon>
        <taxon>Bacillaceae</taxon>
        <taxon>Ornithinibacillus</taxon>
    </lineage>
</organism>
<proteinExistence type="predicted"/>
<keyword evidence="1" id="KW-0812">Transmembrane</keyword>
<feature type="transmembrane region" description="Helical" evidence="1">
    <location>
        <begin position="7"/>
        <end position="24"/>
    </location>
</feature>
<evidence type="ECO:0008006" key="4">
    <source>
        <dbReference type="Google" id="ProtNLM"/>
    </source>
</evidence>
<feature type="transmembrane region" description="Helical" evidence="1">
    <location>
        <begin position="30"/>
        <end position="46"/>
    </location>
</feature>
<evidence type="ECO:0000256" key="1">
    <source>
        <dbReference type="SAM" id="Phobius"/>
    </source>
</evidence>
<sequence length="48" mass="4954">MQYERAGFALISCLLVGTLIGMVFGNLEAGGTIGLGAGMLAIVLLRKN</sequence>